<dbReference type="EMBL" id="BDDD01000239">
    <property type="protein sequence ID" value="GAV62074.1"/>
    <property type="molecule type" value="Genomic_DNA"/>
</dbReference>
<reference evidence="2" key="1">
    <citation type="submission" date="2016-04" db="EMBL/GenBank/DDBJ databases">
        <title>Cephalotus genome sequencing.</title>
        <authorList>
            <person name="Fukushima K."/>
            <person name="Hasebe M."/>
            <person name="Fang X."/>
        </authorList>
    </citation>
    <scope>NUCLEOTIDE SEQUENCE [LARGE SCALE GENOMIC DNA]</scope>
    <source>
        <strain evidence="2">cv. St1</strain>
    </source>
</reference>
<gene>
    <name evidence="1" type="ORF">CFOL_v3_05598</name>
</gene>
<evidence type="ECO:0000313" key="2">
    <source>
        <dbReference type="Proteomes" id="UP000187406"/>
    </source>
</evidence>
<protein>
    <submittedName>
        <fullName evidence="1">Uncharacterized protein</fullName>
    </submittedName>
</protein>
<dbReference type="InParanoid" id="A0A1Q3B2I9"/>
<evidence type="ECO:0000313" key="1">
    <source>
        <dbReference type="EMBL" id="GAV62074.1"/>
    </source>
</evidence>
<name>A0A1Q3B2I9_CEPFO</name>
<accession>A0A1Q3B2I9</accession>
<dbReference type="Proteomes" id="UP000187406">
    <property type="component" value="Unassembled WGS sequence"/>
</dbReference>
<sequence length="60" mass="6392">NVGGMAVKDWGISVPNLARVVHDDDLSIILGGLKLPQGNVNSNTTLTLSLKFVQHPSILK</sequence>
<proteinExistence type="predicted"/>
<organism evidence="1 2">
    <name type="scientific">Cephalotus follicularis</name>
    <name type="common">Albany pitcher plant</name>
    <dbReference type="NCBI Taxonomy" id="3775"/>
    <lineage>
        <taxon>Eukaryota</taxon>
        <taxon>Viridiplantae</taxon>
        <taxon>Streptophyta</taxon>
        <taxon>Embryophyta</taxon>
        <taxon>Tracheophyta</taxon>
        <taxon>Spermatophyta</taxon>
        <taxon>Magnoliopsida</taxon>
        <taxon>eudicotyledons</taxon>
        <taxon>Gunneridae</taxon>
        <taxon>Pentapetalae</taxon>
        <taxon>rosids</taxon>
        <taxon>fabids</taxon>
        <taxon>Oxalidales</taxon>
        <taxon>Cephalotaceae</taxon>
        <taxon>Cephalotus</taxon>
    </lineage>
</organism>
<keyword evidence="2" id="KW-1185">Reference proteome</keyword>
<comment type="caution">
    <text evidence="1">The sequence shown here is derived from an EMBL/GenBank/DDBJ whole genome shotgun (WGS) entry which is preliminary data.</text>
</comment>
<dbReference type="AlphaFoldDB" id="A0A1Q3B2I9"/>
<dbReference type="OrthoDB" id="1728020at2759"/>
<feature type="non-terminal residue" evidence="1">
    <location>
        <position position="1"/>
    </location>
</feature>